<dbReference type="CDD" id="cd00211">
    <property type="entry name" value="PTS_IIA_fru"/>
    <property type="match status" value="1"/>
</dbReference>
<keyword evidence="6" id="KW-0808">Transferase</keyword>
<dbReference type="Gene3D" id="3.40.930.10">
    <property type="entry name" value="Mannitol-specific EII, Chain A"/>
    <property type="match status" value="1"/>
</dbReference>
<evidence type="ECO:0000256" key="9">
    <source>
        <dbReference type="ARBA" id="ARBA00022777"/>
    </source>
</evidence>
<dbReference type="InterPro" id="IPR013014">
    <property type="entry name" value="PTS_EIIC_2"/>
</dbReference>
<dbReference type="InterPro" id="IPR013011">
    <property type="entry name" value="PTS_EIIB_2"/>
</dbReference>
<evidence type="ECO:0000256" key="8">
    <source>
        <dbReference type="ARBA" id="ARBA00022692"/>
    </source>
</evidence>
<dbReference type="NCBIfam" id="TIGR00829">
    <property type="entry name" value="FRU"/>
    <property type="match status" value="1"/>
</dbReference>
<evidence type="ECO:0000259" key="15">
    <source>
        <dbReference type="PROSITE" id="PS51099"/>
    </source>
</evidence>
<feature type="transmembrane region" description="Helical" evidence="13">
    <location>
        <begin position="477"/>
        <end position="503"/>
    </location>
</feature>
<dbReference type="InterPro" id="IPR050864">
    <property type="entry name" value="Bacterial_PTS_Sugar_Transport"/>
</dbReference>
<dbReference type="InterPro" id="IPR002178">
    <property type="entry name" value="PTS_EIIA_type-2_dom"/>
</dbReference>
<dbReference type="InterPro" id="IPR003501">
    <property type="entry name" value="PTS_EIIB_2/3"/>
</dbReference>
<dbReference type="PROSITE" id="PS51104">
    <property type="entry name" value="PTS_EIIC_TYPE_2"/>
    <property type="match status" value="1"/>
</dbReference>
<feature type="region of interest" description="Disordered" evidence="12">
    <location>
        <begin position="154"/>
        <end position="240"/>
    </location>
</feature>
<dbReference type="PROSITE" id="PS51099">
    <property type="entry name" value="PTS_EIIB_TYPE_2"/>
    <property type="match status" value="1"/>
</dbReference>
<feature type="transmembrane region" description="Helical" evidence="13">
    <location>
        <begin position="608"/>
        <end position="629"/>
    </location>
</feature>
<dbReference type="RefSeq" id="WP_342023129.1">
    <property type="nucleotide sequence ID" value="NZ_CP151657.1"/>
</dbReference>
<feature type="domain" description="PTS EIIC type-2" evidence="16">
    <location>
        <begin position="375"/>
        <end position="737"/>
    </location>
</feature>
<keyword evidence="10 13" id="KW-1133">Transmembrane helix</keyword>
<evidence type="ECO:0000256" key="4">
    <source>
        <dbReference type="ARBA" id="ARBA00022553"/>
    </source>
</evidence>
<dbReference type="InterPro" id="IPR004715">
    <property type="entry name" value="PTS_IIA_fruc"/>
</dbReference>
<accession>A0ABZ2ZTI2</accession>
<evidence type="ECO:0000256" key="6">
    <source>
        <dbReference type="ARBA" id="ARBA00022679"/>
    </source>
</evidence>
<comment type="subcellular location">
    <subcellularLocation>
        <location evidence="1">Cell inner membrane</location>
        <topology evidence="1">Multi-pass membrane protein</topology>
    </subcellularLocation>
</comment>
<keyword evidence="9" id="KW-0418">Kinase</keyword>
<feature type="domain" description="PTS EIIA type-2" evidence="14">
    <location>
        <begin position="3"/>
        <end position="147"/>
    </location>
</feature>
<feature type="transmembrane region" description="Helical" evidence="13">
    <location>
        <begin position="555"/>
        <end position="575"/>
    </location>
</feature>
<evidence type="ECO:0000256" key="12">
    <source>
        <dbReference type="SAM" id="MobiDB-lite"/>
    </source>
</evidence>
<keyword evidence="7" id="KW-0598">Phosphotransferase system</keyword>
<dbReference type="Pfam" id="PF02302">
    <property type="entry name" value="PTS_IIB"/>
    <property type="match status" value="1"/>
</dbReference>
<dbReference type="InterPro" id="IPR006327">
    <property type="entry name" value="PTS_IIC_fruc"/>
</dbReference>
<evidence type="ECO:0000256" key="3">
    <source>
        <dbReference type="ARBA" id="ARBA00022475"/>
    </source>
</evidence>
<dbReference type="PANTHER" id="PTHR30505:SF0">
    <property type="entry name" value="FRUCTOSE-LIKE PTS SYSTEM EIIBC COMPONENT-RELATED"/>
    <property type="match status" value="1"/>
</dbReference>
<evidence type="ECO:0000256" key="10">
    <source>
        <dbReference type="ARBA" id="ARBA00022989"/>
    </source>
</evidence>
<feature type="compositionally biased region" description="Gly residues" evidence="12">
    <location>
        <begin position="164"/>
        <end position="187"/>
    </location>
</feature>
<dbReference type="CDD" id="cd05569">
    <property type="entry name" value="PTS_IIB_fructose"/>
    <property type="match status" value="1"/>
</dbReference>
<keyword evidence="11 13" id="KW-0472">Membrane</keyword>
<evidence type="ECO:0000313" key="17">
    <source>
        <dbReference type="EMBL" id="WZP15469.1"/>
    </source>
</evidence>
<dbReference type="Pfam" id="PF00359">
    <property type="entry name" value="PTS_EIIA_2"/>
    <property type="match status" value="1"/>
</dbReference>
<dbReference type="SUPFAM" id="SSF52794">
    <property type="entry name" value="PTS system IIB component-like"/>
    <property type="match status" value="1"/>
</dbReference>
<proteinExistence type="predicted"/>
<dbReference type="EMBL" id="CP151657">
    <property type="protein sequence ID" value="WZP15469.1"/>
    <property type="molecule type" value="Genomic_DNA"/>
</dbReference>
<evidence type="ECO:0000256" key="2">
    <source>
        <dbReference type="ARBA" id="ARBA00022448"/>
    </source>
</evidence>
<evidence type="ECO:0000256" key="13">
    <source>
        <dbReference type="SAM" id="Phobius"/>
    </source>
</evidence>
<feature type="transmembrane region" description="Helical" evidence="13">
    <location>
        <begin position="697"/>
        <end position="727"/>
    </location>
</feature>
<keyword evidence="4" id="KW-0597">Phosphoprotein</keyword>
<gene>
    <name evidence="17" type="ORF">AAE021_15125</name>
</gene>
<feature type="transmembrane region" description="Helical" evidence="13">
    <location>
        <begin position="443"/>
        <end position="465"/>
    </location>
</feature>
<keyword evidence="2" id="KW-0813">Transport</keyword>
<evidence type="ECO:0000259" key="16">
    <source>
        <dbReference type="PROSITE" id="PS51104"/>
    </source>
</evidence>
<evidence type="ECO:0000256" key="11">
    <source>
        <dbReference type="ARBA" id="ARBA00023136"/>
    </source>
</evidence>
<evidence type="ECO:0000313" key="18">
    <source>
        <dbReference type="Proteomes" id="UP001448858"/>
    </source>
</evidence>
<evidence type="ECO:0000256" key="7">
    <source>
        <dbReference type="ARBA" id="ARBA00022683"/>
    </source>
</evidence>
<dbReference type="PROSITE" id="PS51094">
    <property type="entry name" value="PTS_EIIA_TYPE_2"/>
    <property type="match status" value="1"/>
</dbReference>
<feature type="transmembrane region" description="Helical" evidence="13">
    <location>
        <begin position="523"/>
        <end position="543"/>
    </location>
</feature>
<dbReference type="NCBIfam" id="TIGR00848">
    <property type="entry name" value="fruA"/>
    <property type="match status" value="1"/>
</dbReference>
<dbReference type="InterPro" id="IPR016152">
    <property type="entry name" value="PTrfase/Anion_transptr"/>
</dbReference>
<keyword evidence="8 13" id="KW-0812">Transmembrane</keyword>
<dbReference type="Proteomes" id="UP001448858">
    <property type="component" value="Chromosome"/>
</dbReference>
<protein>
    <submittedName>
        <fullName evidence="17">Fructose-specific PTS transporter subunit EIIC</fullName>
    </submittedName>
</protein>
<feature type="compositionally biased region" description="Low complexity" evidence="12">
    <location>
        <begin position="154"/>
        <end position="163"/>
    </location>
</feature>
<organism evidence="17 18">
    <name type="scientific">Arthrobacter citreus</name>
    <dbReference type="NCBI Taxonomy" id="1670"/>
    <lineage>
        <taxon>Bacteria</taxon>
        <taxon>Bacillati</taxon>
        <taxon>Actinomycetota</taxon>
        <taxon>Actinomycetes</taxon>
        <taxon>Micrococcales</taxon>
        <taxon>Micrococcaceae</taxon>
        <taxon>Arthrobacter</taxon>
    </lineage>
</organism>
<feature type="domain" description="PTS EIIB type-2" evidence="15">
    <location>
        <begin position="244"/>
        <end position="339"/>
    </location>
</feature>
<name>A0ABZ2ZTI2_9MICC</name>
<feature type="region of interest" description="Disordered" evidence="12">
    <location>
        <begin position="345"/>
        <end position="370"/>
    </location>
</feature>
<evidence type="ECO:0000259" key="14">
    <source>
        <dbReference type="PROSITE" id="PS51094"/>
    </source>
</evidence>
<evidence type="ECO:0000256" key="1">
    <source>
        <dbReference type="ARBA" id="ARBA00004429"/>
    </source>
</evidence>
<keyword evidence="3" id="KW-1003">Cell membrane</keyword>
<dbReference type="PANTHER" id="PTHR30505">
    <property type="entry name" value="FRUCTOSE-LIKE PERMEASE"/>
    <property type="match status" value="1"/>
</dbReference>
<dbReference type="NCBIfam" id="TIGR01427">
    <property type="entry name" value="PTS_IIC_fructo"/>
    <property type="match status" value="1"/>
</dbReference>
<dbReference type="SUPFAM" id="SSF55804">
    <property type="entry name" value="Phoshotransferase/anion transport protein"/>
    <property type="match status" value="1"/>
</dbReference>
<evidence type="ECO:0000256" key="5">
    <source>
        <dbReference type="ARBA" id="ARBA00022597"/>
    </source>
</evidence>
<feature type="transmembrane region" description="Helical" evidence="13">
    <location>
        <begin position="644"/>
        <end position="662"/>
    </location>
</feature>
<reference evidence="17 18" key="1">
    <citation type="submission" date="2024-04" db="EMBL/GenBank/DDBJ databases">
        <title>Arthrobacter sp. from Plains bison fecal sample.</title>
        <authorList>
            <person name="Ruzzini A."/>
        </authorList>
    </citation>
    <scope>NUCLEOTIDE SEQUENCE [LARGE SCALE GENOMIC DNA]</scope>
    <source>
        <strain evidence="17 18">EINP1</strain>
    </source>
</reference>
<sequence length="742" mass="74071">MSELITPELVTLDQNLGSERSEVIRHLVQKVVSAGRATGFEDLYSDAMAREAKTATGVPGGIAIPHCRSAAVTKPTLAMARISPPVEWGAKDGPADIVFFIAAPEGADQEHLQLLAKLARSLIKKNFTGALRTAQSPEEIVELVDGALGLGPVPQSQTATAAGTGQGTGTGSGSTGAGAAGAAGTAGAGAAPSTTGPGGAHSAGARASGVTADSAAAGGRDGQGGAGTAEQTDGGPGTGETRRLVAVTACPTGIAHTYMAADSLAAAAAERGIDLQVETQGSAGSTPLDPSVIRNADAVIFATDVDVRDKGRFAGLPVISGPVKRGIDEPGVMIDEALAAAKDPNARRVAGGGGSGGEERDPQSSGGGEGFGGQVKRALLTGVSYMIPFVAGGGLLIALGFLLGGYELSLSDDDGNLTGDLILDGSTLFNPGEEGLLTYLGAVFWKIGNLSLGFLVPALAGYIAYALADRPGIAPGFTAGAVALFMDAGFIGGLIGGLLAGFVAKWVGSWSVPSWLRGLMPVVIIPLVTSLVASGLMILVLGGPIAGLTLALNDWLSGLSGAAAIVLGIVLGLMMGSDLGGPINKVAYAFAVAGLGEGSFENQAPWQIMAAVMAAGMVPPLGMALATVVDKQQFSMALRENGKAAWLLGAAFISEGAIPFAAADPFRVIPSCMVGGAVAGAICMGTGVTSQAPHGGIFVFFAIGNVLMFIVAILAGMVASGLIYVALKRLTAPKRVEEPVVA</sequence>
<keyword evidence="5" id="KW-0762">Sugar transport</keyword>
<feature type="transmembrane region" description="Helical" evidence="13">
    <location>
        <begin position="668"/>
        <end position="690"/>
    </location>
</feature>
<keyword evidence="18" id="KW-1185">Reference proteome</keyword>
<dbReference type="InterPro" id="IPR003353">
    <property type="entry name" value="PTS_IIB_fruc"/>
</dbReference>
<dbReference type="Gene3D" id="3.40.50.2300">
    <property type="match status" value="1"/>
</dbReference>
<dbReference type="InterPro" id="IPR036095">
    <property type="entry name" value="PTS_EIIB-like_sf"/>
</dbReference>
<feature type="transmembrane region" description="Helical" evidence="13">
    <location>
        <begin position="385"/>
        <end position="406"/>
    </location>
</feature>
<feature type="compositionally biased region" description="Low complexity" evidence="12">
    <location>
        <begin position="202"/>
        <end position="218"/>
    </location>
</feature>